<reference evidence="2 3" key="1">
    <citation type="submission" date="2019-06" db="EMBL/GenBank/DDBJ databases">
        <authorList>
            <person name="Rodrigo-Torres L."/>
            <person name="Arahal R. D."/>
            <person name="Lucena T."/>
        </authorList>
    </citation>
    <scope>NUCLEOTIDE SEQUENCE [LARGE SCALE GENOMIC DNA]</scope>
    <source>
        <strain evidence="2 3">SB0023/3</strain>
    </source>
</reference>
<feature type="region of interest" description="Disordered" evidence="1">
    <location>
        <begin position="18"/>
        <end position="55"/>
    </location>
</feature>
<dbReference type="AlphaFoldDB" id="A0A509EH08"/>
<dbReference type="Proteomes" id="UP000410984">
    <property type="component" value="Unassembled WGS sequence"/>
</dbReference>
<evidence type="ECO:0000313" key="3">
    <source>
        <dbReference type="Proteomes" id="UP000410984"/>
    </source>
</evidence>
<evidence type="ECO:0000313" key="2">
    <source>
        <dbReference type="EMBL" id="VUD73440.1"/>
    </source>
</evidence>
<gene>
    <name evidence="2" type="ORF">MET9862_04056</name>
</gene>
<proteinExistence type="predicted"/>
<keyword evidence="3" id="KW-1185">Reference proteome</keyword>
<name>A0A509EH08_9HYPH</name>
<dbReference type="EMBL" id="CABFPH010000071">
    <property type="protein sequence ID" value="VUD73440.1"/>
    <property type="molecule type" value="Genomic_DNA"/>
</dbReference>
<dbReference type="OrthoDB" id="8000572at2"/>
<accession>A0A509EH08</accession>
<organism evidence="2 3">
    <name type="scientific">Methylobacterium symbioticum</name>
    <dbReference type="NCBI Taxonomy" id="2584084"/>
    <lineage>
        <taxon>Bacteria</taxon>
        <taxon>Pseudomonadati</taxon>
        <taxon>Pseudomonadota</taxon>
        <taxon>Alphaproteobacteria</taxon>
        <taxon>Hyphomicrobiales</taxon>
        <taxon>Methylobacteriaceae</taxon>
        <taxon>Methylobacterium</taxon>
    </lineage>
</organism>
<protein>
    <submittedName>
        <fullName evidence="2">Uncharacterized protein</fullName>
    </submittedName>
</protein>
<sequence>MQLSTYLCPPALPARAANEGETARDLAVSGRRPRPSAAIVPLPQERPARRSTAPDERRGEILLFLGVRYERRAC</sequence>
<evidence type="ECO:0000256" key="1">
    <source>
        <dbReference type="SAM" id="MobiDB-lite"/>
    </source>
</evidence>
<dbReference type="RefSeq" id="WP_142584681.1">
    <property type="nucleotide sequence ID" value="NZ_CABFPH010000071.1"/>
</dbReference>
<feature type="compositionally biased region" description="Basic and acidic residues" evidence="1">
    <location>
        <begin position="46"/>
        <end position="55"/>
    </location>
</feature>